<gene>
    <name evidence="4" type="ORF">SAMN02745220_02555</name>
</gene>
<keyword evidence="2" id="KW-0067">ATP-binding</keyword>
<dbReference type="GO" id="GO:0046872">
    <property type="term" value="F:metal ion binding"/>
    <property type="evidence" value="ECO:0007669"/>
    <property type="project" value="InterPro"/>
</dbReference>
<keyword evidence="2" id="KW-0547">Nucleotide-binding</keyword>
<dbReference type="GO" id="GO:0005737">
    <property type="term" value="C:cytoplasm"/>
    <property type="evidence" value="ECO:0007669"/>
    <property type="project" value="TreeGrafter"/>
</dbReference>
<dbReference type="GO" id="GO:0008716">
    <property type="term" value="F:D-alanine-D-alanine ligase activity"/>
    <property type="evidence" value="ECO:0007669"/>
    <property type="project" value="InterPro"/>
</dbReference>
<dbReference type="STRING" id="1121416.SAMN02745220_02555"/>
<evidence type="ECO:0000256" key="2">
    <source>
        <dbReference type="PROSITE-ProRule" id="PRU00409"/>
    </source>
</evidence>
<organism evidence="4 5">
    <name type="scientific">Desulfopila aestuarii DSM 18488</name>
    <dbReference type="NCBI Taxonomy" id="1121416"/>
    <lineage>
        <taxon>Bacteria</taxon>
        <taxon>Pseudomonadati</taxon>
        <taxon>Thermodesulfobacteriota</taxon>
        <taxon>Desulfobulbia</taxon>
        <taxon>Desulfobulbales</taxon>
        <taxon>Desulfocapsaceae</taxon>
        <taxon>Desulfopila</taxon>
    </lineage>
</organism>
<dbReference type="RefSeq" id="WP_073613844.1">
    <property type="nucleotide sequence ID" value="NZ_FRFE01000011.1"/>
</dbReference>
<dbReference type="PROSITE" id="PS50975">
    <property type="entry name" value="ATP_GRASP"/>
    <property type="match status" value="1"/>
</dbReference>
<sequence length="490" mass="55479">MNSVLIIIDTNSQWAPYYQTESVITALEYLQSKEQALQTNLVINLCSDLSYHSLGYYCSLLAQARKHKVIPSIETLNRLDSSTPVKLDNTLLRLCRCHDNLPADSENGEFHLDVFFGKCQDPKLERVARFIFDQYPAPILRVTFSGTQQAQITRIRPLTLDELNDRQQDLFADSLDSFNRKIWRQPRSKKAARYDLAILHDPDEVFPPSNKTALNLFISEAKKMNINAELITEHDSSRLMEFDALFIRQTTAVNHVTYRLAQAAKQADMVVIDDPSSIIRCTNKVFLKELQDHSGVPSPKSRLLFRMSPPDYEELSTELGPTMVIKIPDGSFSVGVSKVSNKQDYDDLLAALFQRSSILLAQEFLPTEFDWRIGMLNGDCIYACKYFMARGHWQIYHHKAGSSTRSGKVETVPVHTVPKQVTKVAAKVSALVGKGLYGVDIKLVDGNAVVIEVNDNPSIDHGIEDKILGNELYRIILREFAERLSHKSRS</sequence>
<dbReference type="PANTHER" id="PTHR21621:SF0">
    <property type="entry name" value="BETA-CITRYLGLUTAMATE SYNTHASE B-RELATED"/>
    <property type="match status" value="1"/>
</dbReference>
<keyword evidence="1 4" id="KW-0436">Ligase</keyword>
<dbReference type="InterPro" id="IPR011761">
    <property type="entry name" value="ATP-grasp"/>
</dbReference>
<protein>
    <submittedName>
        <fullName evidence="4">Glutathione synthase/RimK-type ligase, ATP-grasp superfamily</fullName>
    </submittedName>
</protein>
<accession>A0A1M7Y8L3</accession>
<dbReference type="OrthoDB" id="9800957at2"/>
<evidence type="ECO:0000313" key="4">
    <source>
        <dbReference type="EMBL" id="SHO48949.1"/>
    </source>
</evidence>
<dbReference type="GO" id="GO:0018169">
    <property type="term" value="F:ribosomal S6-glutamic acid ligase activity"/>
    <property type="evidence" value="ECO:0007669"/>
    <property type="project" value="TreeGrafter"/>
</dbReference>
<dbReference type="GO" id="GO:0005524">
    <property type="term" value="F:ATP binding"/>
    <property type="evidence" value="ECO:0007669"/>
    <property type="project" value="UniProtKB-UniRule"/>
</dbReference>
<dbReference type="EMBL" id="FRFE01000011">
    <property type="protein sequence ID" value="SHO48949.1"/>
    <property type="molecule type" value="Genomic_DNA"/>
</dbReference>
<dbReference type="Gene3D" id="3.30.1490.20">
    <property type="entry name" value="ATP-grasp fold, A domain"/>
    <property type="match status" value="1"/>
</dbReference>
<dbReference type="InterPro" id="IPR013815">
    <property type="entry name" value="ATP_grasp_subdomain_1"/>
</dbReference>
<reference evidence="4 5" key="1">
    <citation type="submission" date="2016-12" db="EMBL/GenBank/DDBJ databases">
        <authorList>
            <person name="Song W.-J."/>
            <person name="Kurnit D.M."/>
        </authorList>
    </citation>
    <scope>NUCLEOTIDE SEQUENCE [LARGE SCALE GENOMIC DNA]</scope>
    <source>
        <strain evidence="4 5">DSM 18488</strain>
    </source>
</reference>
<dbReference type="Pfam" id="PF14401">
    <property type="entry name" value="RLAN"/>
    <property type="match status" value="1"/>
</dbReference>
<evidence type="ECO:0000313" key="5">
    <source>
        <dbReference type="Proteomes" id="UP000184603"/>
    </source>
</evidence>
<evidence type="ECO:0000259" key="3">
    <source>
        <dbReference type="PROSITE" id="PS50975"/>
    </source>
</evidence>
<dbReference type="SUPFAM" id="SSF56059">
    <property type="entry name" value="Glutathione synthetase ATP-binding domain-like"/>
    <property type="match status" value="1"/>
</dbReference>
<dbReference type="Pfam" id="PF07478">
    <property type="entry name" value="Dala_Dala_lig_C"/>
    <property type="match status" value="1"/>
</dbReference>
<feature type="domain" description="ATP-grasp" evidence="3">
    <location>
        <begin position="288"/>
        <end position="481"/>
    </location>
</feature>
<dbReference type="InterPro" id="IPR011095">
    <property type="entry name" value="Dala_Dala_lig_C"/>
</dbReference>
<keyword evidence="5" id="KW-1185">Reference proteome</keyword>
<name>A0A1M7Y8L3_9BACT</name>
<dbReference type="GO" id="GO:0009432">
    <property type="term" value="P:SOS response"/>
    <property type="evidence" value="ECO:0007669"/>
    <property type="project" value="TreeGrafter"/>
</dbReference>
<proteinExistence type="predicted"/>
<dbReference type="AlphaFoldDB" id="A0A1M7Y8L3"/>
<dbReference type="InterPro" id="IPR025839">
    <property type="entry name" value="RLAN_dom"/>
</dbReference>
<dbReference type="Proteomes" id="UP000184603">
    <property type="component" value="Unassembled WGS sequence"/>
</dbReference>
<dbReference type="Gene3D" id="3.30.470.20">
    <property type="entry name" value="ATP-grasp fold, B domain"/>
    <property type="match status" value="1"/>
</dbReference>
<evidence type="ECO:0000256" key="1">
    <source>
        <dbReference type="ARBA" id="ARBA00022598"/>
    </source>
</evidence>
<dbReference type="PANTHER" id="PTHR21621">
    <property type="entry name" value="RIBOSOMAL PROTEIN S6 MODIFICATION PROTEIN"/>
    <property type="match status" value="1"/>
</dbReference>